<dbReference type="PANTHER" id="PTHR10858:SF23">
    <property type="entry name" value="DEOXYRIBONUCLEASE II"/>
    <property type="match status" value="1"/>
</dbReference>
<organism evidence="4 5">
    <name type="scientific">Polysphondylium violaceum</name>
    <dbReference type="NCBI Taxonomy" id="133409"/>
    <lineage>
        <taxon>Eukaryota</taxon>
        <taxon>Amoebozoa</taxon>
        <taxon>Evosea</taxon>
        <taxon>Eumycetozoa</taxon>
        <taxon>Dictyostelia</taxon>
        <taxon>Dictyosteliales</taxon>
        <taxon>Dictyosteliaceae</taxon>
        <taxon>Polysphondylium</taxon>
    </lineage>
</organism>
<evidence type="ECO:0000313" key="4">
    <source>
        <dbReference type="EMBL" id="KAF2070533.1"/>
    </source>
</evidence>
<evidence type="ECO:0000256" key="2">
    <source>
        <dbReference type="ARBA" id="ARBA00022801"/>
    </source>
</evidence>
<dbReference type="OrthoDB" id="24007at2759"/>
<reference evidence="4" key="1">
    <citation type="submission" date="2020-01" db="EMBL/GenBank/DDBJ databases">
        <title>Development of genomics and gene disruption for Polysphondylium violaceum indicates a role for the polyketide synthase stlB in stalk morphogenesis.</title>
        <authorList>
            <person name="Narita B."/>
            <person name="Kawabe Y."/>
            <person name="Kin K."/>
            <person name="Saito T."/>
            <person name="Gibbs R."/>
            <person name="Kuspa A."/>
            <person name="Muzny D."/>
            <person name="Queller D."/>
            <person name="Richards S."/>
            <person name="Strassman J."/>
            <person name="Sucgang R."/>
            <person name="Worley K."/>
            <person name="Schaap P."/>
        </authorList>
    </citation>
    <scope>NUCLEOTIDE SEQUENCE</scope>
    <source>
        <strain evidence="4">QSvi11</strain>
    </source>
</reference>
<keyword evidence="5" id="KW-1185">Reference proteome</keyword>
<sequence length="655" mass="73787">MKGCNILLVLIVVLLVSLSVNNVLSETCMSDELLTGTSKHVDWWFIIKIKGFSDVYYYYDSDMDAKEEETFKTGYFLRSKFSAFGATLLPYANQDGDGKKITTLKTNFIAYNDHFNIIEKIKKTEDSKFYTEGAHEKGLIGWSTQNAGKGLIIQHSLPNFPNGNDRGMFQPVMNDNIKALNGKLGDKGQEIKMYFTMYGWKTNIFAPNLMPYHIPGRKFYKTPEEVKPNQHNYGTRTQTGSLNQPKMIAYTTTSQYELFSLLYTTTVKPSQQIFCSSLVDDDQSAGAGPGKKVKEMVEFMSGLSDVGLYAGKYNEIDKSFTGKDSTGKDIQHVSYPYHSFQKTRTSGTTPTFVEKEIKVGQYDYYMRINDQSDGANGGQGKVNDIWNSLTLSSKEPKLATTDLKTLAISTWTRSKEASWWKDKIVSPVFKITVHDNTFKWVGNSNQEHSKIAFRTQENDSDKWNVCSSGGNLYGTSKTQIKSSLLICFKAKGLRKAFESIMTTEDDMNDDIEASTDDGEEEEAQAVKEPAKFNQKEGFLKTIKDGVFKTELTLNLQNAKHMSNEMDALLKRTNHVFNFTPKLSNNNHHDYYITTGDPIRQANGKRLAYDQGQRQTPTKNGGNFEVSLNDPSVGAEGFLQEKIDLTVPSNVFAELK</sequence>
<dbReference type="Proteomes" id="UP000695562">
    <property type="component" value="Unassembled WGS sequence"/>
</dbReference>
<accession>A0A8J4PNC7</accession>
<dbReference type="EMBL" id="AJWJ01000479">
    <property type="protein sequence ID" value="KAF2070533.1"/>
    <property type="molecule type" value="Genomic_DNA"/>
</dbReference>
<dbReference type="GO" id="GO:0004531">
    <property type="term" value="F:deoxyribonuclease II activity"/>
    <property type="evidence" value="ECO:0007669"/>
    <property type="project" value="InterPro"/>
</dbReference>
<dbReference type="InterPro" id="IPR004947">
    <property type="entry name" value="DNase_II"/>
</dbReference>
<proteinExistence type="inferred from homology"/>
<protein>
    <submittedName>
        <fullName evidence="4">Uncharacterized protein</fullName>
    </submittedName>
</protein>
<gene>
    <name evidence="4" type="ORF">CYY_008151</name>
</gene>
<keyword evidence="3" id="KW-0732">Signal</keyword>
<evidence type="ECO:0000256" key="3">
    <source>
        <dbReference type="SAM" id="SignalP"/>
    </source>
</evidence>
<dbReference type="Pfam" id="PF03265">
    <property type="entry name" value="DNase_II"/>
    <property type="match status" value="1"/>
</dbReference>
<name>A0A8J4PNC7_9MYCE</name>
<feature type="chain" id="PRO_5035181480" evidence="3">
    <location>
        <begin position="26"/>
        <end position="655"/>
    </location>
</feature>
<dbReference type="AlphaFoldDB" id="A0A8J4PNC7"/>
<evidence type="ECO:0000313" key="5">
    <source>
        <dbReference type="Proteomes" id="UP000695562"/>
    </source>
</evidence>
<evidence type="ECO:0000256" key="1">
    <source>
        <dbReference type="ARBA" id="ARBA00007527"/>
    </source>
</evidence>
<dbReference type="PANTHER" id="PTHR10858">
    <property type="entry name" value="DEOXYRIBONUCLEASE II"/>
    <property type="match status" value="1"/>
</dbReference>
<comment type="caution">
    <text evidence="4">The sequence shown here is derived from an EMBL/GenBank/DDBJ whole genome shotgun (WGS) entry which is preliminary data.</text>
</comment>
<comment type="similarity">
    <text evidence="1">Belongs to the DNase II family.</text>
</comment>
<feature type="signal peptide" evidence="3">
    <location>
        <begin position="1"/>
        <end position="25"/>
    </location>
</feature>
<keyword evidence="2" id="KW-0378">Hydrolase</keyword>